<name>G6Y848_9HYPH</name>
<keyword evidence="2" id="KW-1185">Reference proteome</keyword>
<organism evidence="1 2">
    <name type="scientific">Mesorhizobium amorphae CCNWGS0123</name>
    <dbReference type="NCBI Taxonomy" id="1082933"/>
    <lineage>
        <taxon>Bacteria</taxon>
        <taxon>Pseudomonadati</taxon>
        <taxon>Pseudomonadota</taxon>
        <taxon>Alphaproteobacteria</taxon>
        <taxon>Hyphomicrobiales</taxon>
        <taxon>Phyllobacteriaceae</taxon>
        <taxon>Mesorhizobium</taxon>
    </lineage>
</organism>
<proteinExistence type="predicted"/>
<accession>G6Y848</accession>
<protein>
    <submittedName>
        <fullName evidence="1">Uncharacterized protein</fullName>
    </submittedName>
</protein>
<reference evidence="1 2" key="1">
    <citation type="journal article" date="2012" name="J. Bacteriol.">
        <title>Draft Genome Sequence of Plant Growth-Promoting Rhizobium Mesorhizobium amorphae, Isolated from Zinc-Lead Mine Tailings.</title>
        <authorList>
            <person name="Hao X."/>
            <person name="Lin Y."/>
            <person name="Johnstone L."/>
            <person name="Baltrus D.A."/>
            <person name="Miller S.J."/>
            <person name="Wei G."/>
            <person name="Rensing C."/>
        </authorList>
    </citation>
    <scope>NUCLEOTIDE SEQUENCE [LARGE SCALE GENOMIC DNA]</scope>
    <source>
        <strain evidence="1 2">CCNWGS0123</strain>
    </source>
</reference>
<evidence type="ECO:0000313" key="2">
    <source>
        <dbReference type="Proteomes" id="UP000002949"/>
    </source>
</evidence>
<dbReference type="EMBL" id="AGSN01000086">
    <property type="protein sequence ID" value="EHH12086.1"/>
    <property type="molecule type" value="Genomic_DNA"/>
</dbReference>
<dbReference type="AlphaFoldDB" id="G6Y848"/>
<sequence length="54" mass="5674">MGASLLNCELKRAIGNSGGSGIGAARRKEEPPAERIRLLSLEIATALGFNARHV</sequence>
<gene>
    <name evidence="1" type="ORF">MEA186_10574</name>
</gene>
<evidence type="ECO:0000313" key="1">
    <source>
        <dbReference type="EMBL" id="EHH12086.1"/>
    </source>
</evidence>
<dbReference type="Proteomes" id="UP000002949">
    <property type="component" value="Unassembled WGS sequence"/>
</dbReference>